<dbReference type="InterPro" id="IPR036291">
    <property type="entry name" value="NAD(P)-bd_dom_sf"/>
</dbReference>
<dbReference type="RefSeq" id="WP_345495419.1">
    <property type="nucleotide sequence ID" value="NZ_BAABJM010000002.1"/>
</dbReference>
<evidence type="ECO:0000313" key="5">
    <source>
        <dbReference type="EMBL" id="GAA5052256.1"/>
    </source>
</evidence>
<evidence type="ECO:0000256" key="2">
    <source>
        <dbReference type="ARBA" id="ARBA00023002"/>
    </source>
</evidence>
<dbReference type="CDD" id="cd24146">
    <property type="entry name" value="nat-AmDH_N_like"/>
    <property type="match status" value="1"/>
</dbReference>
<dbReference type="SUPFAM" id="SSF51735">
    <property type="entry name" value="NAD(P)-binding Rossmann-fold domains"/>
    <property type="match status" value="1"/>
</dbReference>
<keyword evidence="6" id="KW-1185">Reference proteome</keyword>
<dbReference type="Gene3D" id="3.40.50.720">
    <property type="entry name" value="NAD(P)-binding Rossmann-like Domain"/>
    <property type="match status" value="1"/>
</dbReference>
<accession>A0ABP9KAH7</accession>
<protein>
    <submittedName>
        <fullName evidence="5">Dihydrodipicolinate reductase</fullName>
    </submittedName>
</protein>
<keyword evidence="1" id="KW-0521">NADP</keyword>
<reference evidence="6" key="1">
    <citation type="journal article" date="2019" name="Int. J. Syst. Evol. Microbiol.">
        <title>The Global Catalogue of Microorganisms (GCM) 10K type strain sequencing project: providing services to taxonomists for standard genome sequencing and annotation.</title>
        <authorList>
            <consortium name="The Broad Institute Genomics Platform"/>
            <consortium name="The Broad Institute Genome Sequencing Center for Infectious Disease"/>
            <person name="Wu L."/>
            <person name="Ma J."/>
        </authorList>
    </citation>
    <scope>NUCLEOTIDE SEQUENCE [LARGE SCALE GENOMIC DNA]</scope>
    <source>
        <strain evidence="6">JCM 18298</strain>
    </source>
</reference>
<dbReference type="InterPro" id="IPR000846">
    <property type="entry name" value="DapB_N"/>
</dbReference>
<evidence type="ECO:0000313" key="6">
    <source>
        <dbReference type="Proteomes" id="UP001500603"/>
    </source>
</evidence>
<organism evidence="5 6">
    <name type="scientific">Nocardia callitridis</name>
    <dbReference type="NCBI Taxonomy" id="648753"/>
    <lineage>
        <taxon>Bacteria</taxon>
        <taxon>Bacillati</taxon>
        <taxon>Actinomycetota</taxon>
        <taxon>Actinomycetes</taxon>
        <taxon>Mycobacteriales</taxon>
        <taxon>Nocardiaceae</taxon>
        <taxon>Nocardia</taxon>
    </lineage>
</organism>
<comment type="caution">
    <text evidence="5">The sequence shown here is derived from an EMBL/GenBank/DDBJ whole genome shotgun (WGS) entry which is preliminary data.</text>
</comment>
<evidence type="ECO:0000256" key="1">
    <source>
        <dbReference type="ARBA" id="ARBA00022857"/>
    </source>
</evidence>
<keyword evidence="2" id="KW-0560">Oxidoreductase</keyword>
<gene>
    <name evidence="5" type="ORF">GCM10023318_24680</name>
</gene>
<dbReference type="EMBL" id="BAABJM010000002">
    <property type="protein sequence ID" value="GAA5052256.1"/>
    <property type="molecule type" value="Genomic_DNA"/>
</dbReference>
<proteinExistence type="predicted"/>
<dbReference type="Pfam" id="PF19328">
    <property type="entry name" value="DAP_DH_C"/>
    <property type="match status" value="1"/>
</dbReference>
<dbReference type="InterPro" id="IPR045760">
    <property type="entry name" value="DAP_DH_C"/>
</dbReference>
<name>A0ABP9KAH7_9NOCA</name>
<evidence type="ECO:0000259" key="3">
    <source>
        <dbReference type="Pfam" id="PF01113"/>
    </source>
</evidence>
<feature type="domain" description="Dihydrodipicolinate reductase N-terminal" evidence="3">
    <location>
        <begin position="24"/>
        <end position="89"/>
    </location>
</feature>
<dbReference type="Pfam" id="PF01113">
    <property type="entry name" value="DapB_N"/>
    <property type="match status" value="1"/>
</dbReference>
<evidence type="ECO:0000259" key="4">
    <source>
        <dbReference type="Pfam" id="PF19328"/>
    </source>
</evidence>
<dbReference type="Proteomes" id="UP001500603">
    <property type="component" value="Unassembled WGS sequence"/>
</dbReference>
<sequence>MEPNSLTHLLASSHTRPCRVVQWATGTIGTRSLRAVIEHPGLDLAGVYVHSADKKGRDAGELCGLTATGVRATDSIDEILSLGADCVLYMPLVSDIGEVCTLLAAGLNVVTTGGGFHHPASMDPVDCARVETACWSGGTSLHSTGSSPGFITEAVPLLLASIQRRLDGIMIDEYADLSQRDSPELLFDIMGFGRAPGDIDEYRLEHARTSFGPSLRLVADALSLPLDSVEVSGELATVREDVPIAAGVLSAGTVGAQRTTVFGMRHGEPLLSFRATWYCSTDLVPSWNVRATGWHIALDGDAPLDIDLRFPVPLEHMREISPSYTANRAVNVLPFVCSAAPGIRTTLELPQIISNLG</sequence>
<feature type="domain" description="2,4-diaminopentanoate dehydrogenase C-terminal" evidence="4">
    <location>
        <begin position="210"/>
        <end position="351"/>
    </location>
</feature>